<sequence>MDLNATESFESLFEALNYVGFASGLYINQTLILPQRQSIWSSILNLIPLILGIIGLIFNILALIIFTASKTFRQSSFRCYIYAFVLVNCASILT</sequence>
<accession>A0A815YHK7</accession>
<dbReference type="AlphaFoldDB" id="A0A815YHK7"/>
<dbReference type="Proteomes" id="UP000663889">
    <property type="component" value="Unassembled WGS sequence"/>
</dbReference>
<evidence type="ECO:0000256" key="1">
    <source>
        <dbReference type="SAM" id="Phobius"/>
    </source>
</evidence>
<name>A0A815YHK7_9BILA</name>
<dbReference type="EMBL" id="CAJNOU010014732">
    <property type="protein sequence ID" value="CAF1569852.1"/>
    <property type="molecule type" value="Genomic_DNA"/>
</dbReference>
<evidence type="ECO:0000313" key="3">
    <source>
        <dbReference type="Proteomes" id="UP000663889"/>
    </source>
</evidence>
<keyword evidence="1" id="KW-1133">Transmembrane helix</keyword>
<keyword evidence="1" id="KW-0472">Membrane</keyword>
<feature type="transmembrane region" description="Helical" evidence="1">
    <location>
        <begin position="15"/>
        <end position="34"/>
    </location>
</feature>
<keyword evidence="1" id="KW-0812">Transmembrane</keyword>
<proteinExistence type="predicted"/>
<feature type="transmembrane region" description="Helical" evidence="1">
    <location>
        <begin position="46"/>
        <end position="69"/>
    </location>
</feature>
<evidence type="ECO:0000313" key="2">
    <source>
        <dbReference type="EMBL" id="CAF1569852.1"/>
    </source>
</evidence>
<protein>
    <submittedName>
        <fullName evidence="2">Uncharacterized protein</fullName>
    </submittedName>
</protein>
<reference evidence="2" key="1">
    <citation type="submission" date="2021-02" db="EMBL/GenBank/DDBJ databases">
        <authorList>
            <person name="Nowell W R."/>
        </authorList>
    </citation>
    <scope>NUCLEOTIDE SEQUENCE</scope>
</reference>
<organism evidence="2 3">
    <name type="scientific">Rotaria sordida</name>
    <dbReference type="NCBI Taxonomy" id="392033"/>
    <lineage>
        <taxon>Eukaryota</taxon>
        <taxon>Metazoa</taxon>
        <taxon>Spiralia</taxon>
        <taxon>Gnathifera</taxon>
        <taxon>Rotifera</taxon>
        <taxon>Eurotatoria</taxon>
        <taxon>Bdelloidea</taxon>
        <taxon>Philodinida</taxon>
        <taxon>Philodinidae</taxon>
        <taxon>Rotaria</taxon>
    </lineage>
</organism>
<gene>
    <name evidence="2" type="ORF">SEV965_LOCUS39531</name>
</gene>
<comment type="caution">
    <text evidence="2">The sequence shown here is derived from an EMBL/GenBank/DDBJ whole genome shotgun (WGS) entry which is preliminary data.</text>
</comment>
<feature type="non-terminal residue" evidence="2">
    <location>
        <position position="94"/>
    </location>
</feature>